<name>A0A1H6PH44_YARLL</name>
<proteinExistence type="predicted"/>
<organism evidence="3 5">
    <name type="scientific">Yarrowia lipolytica</name>
    <name type="common">Candida lipolytica</name>
    <dbReference type="NCBI Taxonomy" id="4952"/>
    <lineage>
        <taxon>Eukaryota</taxon>
        <taxon>Fungi</taxon>
        <taxon>Dikarya</taxon>
        <taxon>Ascomycota</taxon>
        <taxon>Saccharomycotina</taxon>
        <taxon>Dipodascomycetes</taxon>
        <taxon>Dipodascales</taxon>
        <taxon>Dipodascales incertae sedis</taxon>
        <taxon>Yarrowia</taxon>
    </lineage>
</organism>
<evidence type="ECO:0000313" key="6">
    <source>
        <dbReference type="Proteomes" id="UP000256601"/>
    </source>
</evidence>
<dbReference type="OrthoDB" id="4095743at2759"/>
<dbReference type="VEuPathDB" id="FungiDB:YALI1_B27570g"/>
<dbReference type="eggNOG" id="ENOG502SBXK">
    <property type="taxonomic scope" value="Eukaryota"/>
</dbReference>
<sequence>MTDARKLVEEFRRSGKFDEMRRDALAKFKQSDLHGDIRQQIQEIVDKEIESQPQVLSRGRGKSAALIEGAINRNSGKDSVYTKVDGYVDGAIDQSLEKKIQDALQGMVGGEEKTETKTETKAEIQDHSVSEFPAAKTENAAESKPSNEPLADTKPEPSADVSMTE</sequence>
<protein>
    <submittedName>
        <fullName evidence="4">Complex proteins associated with Set1p component shg1-domain-containing protein</fullName>
    </submittedName>
</protein>
<feature type="domain" description="BOD1/SHG1" evidence="2">
    <location>
        <begin position="6"/>
        <end position="107"/>
    </location>
</feature>
<feature type="region of interest" description="Disordered" evidence="1">
    <location>
        <begin position="106"/>
        <end position="165"/>
    </location>
</feature>
<evidence type="ECO:0000313" key="3">
    <source>
        <dbReference type="EMBL" id="AOW02014.1"/>
    </source>
</evidence>
<evidence type="ECO:0000259" key="2">
    <source>
        <dbReference type="Pfam" id="PF05205"/>
    </source>
</evidence>
<feature type="compositionally biased region" description="Basic and acidic residues" evidence="1">
    <location>
        <begin position="110"/>
        <end position="129"/>
    </location>
</feature>
<dbReference type="Proteomes" id="UP000256601">
    <property type="component" value="Unassembled WGS sequence"/>
</dbReference>
<dbReference type="VEuPathDB" id="FungiDB:YALI0_B21164g"/>
<dbReference type="EMBL" id="CP017554">
    <property type="protein sequence ID" value="AOW02014.1"/>
    <property type="molecule type" value="Genomic_DNA"/>
</dbReference>
<accession>A0A1H6PH44</accession>
<gene>
    <name evidence="4" type="ORF">B0I71DRAFT_126651</name>
    <name evidence="3" type="ORF">YALI1_B27570g</name>
</gene>
<dbReference type="KEGG" id="yli:2906757"/>
<evidence type="ECO:0000313" key="4">
    <source>
        <dbReference type="EMBL" id="RDW28979.1"/>
    </source>
</evidence>
<dbReference type="EMBL" id="KZ858948">
    <property type="protein sequence ID" value="RDW28979.1"/>
    <property type="molecule type" value="Genomic_DNA"/>
</dbReference>
<dbReference type="Pfam" id="PF05205">
    <property type="entry name" value="COMPASS-Shg1"/>
    <property type="match status" value="1"/>
</dbReference>
<dbReference type="Proteomes" id="UP000182444">
    <property type="component" value="Chromosome 1B"/>
</dbReference>
<reference evidence="4 6" key="2">
    <citation type="submission" date="2018-07" db="EMBL/GenBank/DDBJ databases">
        <title>Draft Genome Assemblies for Five Robust Yarrowia lipolytica Strains Exhibiting High Lipid Production and Pentose Sugar Utilization and Sugar Alcohol Secretion from Undetoxified Lignocellulosic Biomass Hydrolysates.</title>
        <authorList>
            <consortium name="DOE Joint Genome Institute"/>
            <person name="Walker C."/>
            <person name="Ryu S."/>
            <person name="Na H."/>
            <person name="Zane M."/>
            <person name="LaButti K."/>
            <person name="Lipzen A."/>
            <person name="Haridas S."/>
            <person name="Barry K."/>
            <person name="Grigoriev I.V."/>
            <person name="Quarterman J."/>
            <person name="Slininger P."/>
            <person name="Dien B."/>
            <person name="Trinh C.T."/>
        </authorList>
    </citation>
    <scope>NUCLEOTIDE SEQUENCE [LARGE SCALE GENOMIC DNA]</scope>
    <source>
        <strain evidence="4 6">YB392</strain>
    </source>
</reference>
<evidence type="ECO:0000256" key="1">
    <source>
        <dbReference type="SAM" id="MobiDB-lite"/>
    </source>
</evidence>
<dbReference type="AlphaFoldDB" id="A0A1H6PH44"/>
<evidence type="ECO:0000313" key="5">
    <source>
        <dbReference type="Proteomes" id="UP000182444"/>
    </source>
</evidence>
<dbReference type="RefSeq" id="XP_501169.1">
    <property type="nucleotide sequence ID" value="XM_501169.1"/>
</dbReference>
<reference evidence="3 5" key="1">
    <citation type="journal article" date="2016" name="PLoS ONE">
        <title>Sequence Assembly of Yarrowia lipolytica Strain W29/CLIB89 Shows Transposable Element Diversity.</title>
        <authorList>
            <person name="Magnan C."/>
            <person name="Yu J."/>
            <person name="Chang I."/>
            <person name="Jahn E."/>
            <person name="Kanomata Y."/>
            <person name="Wu J."/>
            <person name="Zeller M."/>
            <person name="Oakes M."/>
            <person name="Baldi P."/>
            <person name="Sandmeyer S."/>
        </authorList>
    </citation>
    <scope>NUCLEOTIDE SEQUENCE [LARGE SCALE GENOMIC DNA]</scope>
    <source>
        <strain evidence="3">CLIB89</strain>
        <strain evidence="5">CLIB89(W29)</strain>
    </source>
</reference>
<dbReference type="GeneID" id="2906757"/>
<dbReference type="InterPro" id="IPR055264">
    <property type="entry name" value="BOD1/SHG1_dom"/>
</dbReference>